<name>A0A1I5DD37_9FLAO</name>
<dbReference type="STRING" id="913024.SAMN05421741_11548"/>
<keyword evidence="3" id="KW-1185">Reference proteome</keyword>
<dbReference type="EMBL" id="FOVI01000015">
    <property type="protein sequence ID" value="SFN97113.1"/>
    <property type="molecule type" value="Genomic_DNA"/>
</dbReference>
<proteinExistence type="predicted"/>
<dbReference type="OrthoDB" id="837929at2"/>
<organism evidence="2 3">
    <name type="scientific">Paenimyroides ummariense</name>
    <dbReference type="NCBI Taxonomy" id="913024"/>
    <lineage>
        <taxon>Bacteria</taxon>
        <taxon>Pseudomonadati</taxon>
        <taxon>Bacteroidota</taxon>
        <taxon>Flavobacteriia</taxon>
        <taxon>Flavobacteriales</taxon>
        <taxon>Flavobacteriaceae</taxon>
        <taxon>Paenimyroides</taxon>
    </lineage>
</organism>
<evidence type="ECO:0000313" key="3">
    <source>
        <dbReference type="Proteomes" id="UP000199036"/>
    </source>
</evidence>
<evidence type="ECO:0000313" key="2">
    <source>
        <dbReference type="EMBL" id="SFN97113.1"/>
    </source>
</evidence>
<gene>
    <name evidence="2" type="ORF">SAMN05421741_11548</name>
</gene>
<keyword evidence="1" id="KW-0472">Membrane</keyword>
<dbReference type="InterPro" id="IPR011993">
    <property type="entry name" value="PH-like_dom_sf"/>
</dbReference>
<evidence type="ECO:0000256" key="1">
    <source>
        <dbReference type="SAM" id="Phobius"/>
    </source>
</evidence>
<dbReference type="Proteomes" id="UP000199036">
    <property type="component" value="Unassembled WGS sequence"/>
</dbReference>
<feature type="transmembrane region" description="Helical" evidence="1">
    <location>
        <begin position="7"/>
        <end position="26"/>
    </location>
</feature>
<accession>A0A1I5DD37</accession>
<sequence length="165" mass="18469">MAEIKNSILAGIFFGVSMGVFFTLMYDSKYGIASGITSGLLFGIAIYLFITSKAVQNQTQIENIEGQKIIYSGGANHFVNKEAVGGKLYLLTDRVQFKSHNFNIQNHSQTILLNDIKEIGFCYTLGIVPNGLFITTSSSIERYVLNNRKIWKDKIEIQKRNISSN</sequence>
<reference evidence="3" key="1">
    <citation type="submission" date="2016-10" db="EMBL/GenBank/DDBJ databases">
        <authorList>
            <person name="Varghese N."/>
            <person name="Submissions S."/>
        </authorList>
    </citation>
    <scope>NUCLEOTIDE SEQUENCE [LARGE SCALE GENOMIC DNA]</scope>
    <source>
        <strain evidence="3">DS-12</strain>
    </source>
</reference>
<evidence type="ECO:0008006" key="4">
    <source>
        <dbReference type="Google" id="ProtNLM"/>
    </source>
</evidence>
<dbReference type="RefSeq" id="WP_091524075.1">
    <property type="nucleotide sequence ID" value="NZ_FOVI01000015.1"/>
</dbReference>
<keyword evidence="1" id="KW-1133">Transmembrane helix</keyword>
<protein>
    <recommendedName>
        <fullName evidence="4">GRAM domain-containing protein</fullName>
    </recommendedName>
</protein>
<feature type="transmembrane region" description="Helical" evidence="1">
    <location>
        <begin position="32"/>
        <end position="50"/>
    </location>
</feature>
<keyword evidence="1" id="KW-0812">Transmembrane</keyword>
<dbReference type="Gene3D" id="2.30.29.30">
    <property type="entry name" value="Pleckstrin-homology domain (PH domain)/Phosphotyrosine-binding domain (PTB)"/>
    <property type="match status" value="1"/>
</dbReference>
<dbReference type="AlphaFoldDB" id="A0A1I5DD37"/>